<feature type="domain" description="RNA 2-O ribose methyltransferase substrate binding" evidence="4">
    <location>
        <begin position="18"/>
        <end position="79"/>
    </location>
</feature>
<dbReference type="Gene3D" id="3.30.1330.30">
    <property type="match status" value="1"/>
</dbReference>
<feature type="domain" description="tRNA/rRNA methyltransferase SpoU type" evidence="3">
    <location>
        <begin position="99"/>
        <end position="235"/>
    </location>
</feature>
<dbReference type="GO" id="GO:0003723">
    <property type="term" value="F:RNA binding"/>
    <property type="evidence" value="ECO:0007669"/>
    <property type="project" value="InterPro"/>
</dbReference>
<name>A0A0G0MTI9_9BACT</name>
<reference evidence="5 6" key="1">
    <citation type="journal article" date="2015" name="Nature">
        <title>rRNA introns, odd ribosomes, and small enigmatic genomes across a large radiation of phyla.</title>
        <authorList>
            <person name="Brown C.T."/>
            <person name="Hug L.A."/>
            <person name="Thomas B.C."/>
            <person name="Sharon I."/>
            <person name="Castelle C.J."/>
            <person name="Singh A."/>
            <person name="Wilkins M.J."/>
            <person name="Williams K.H."/>
            <person name="Banfield J.F."/>
        </authorList>
    </citation>
    <scope>NUCLEOTIDE SEQUENCE [LARGE SCALE GENOMIC DNA]</scope>
</reference>
<accession>A0A0G0MTI9</accession>
<evidence type="ECO:0000313" key="6">
    <source>
        <dbReference type="Proteomes" id="UP000034799"/>
    </source>
</evidence>
<dbReference type="InterPro" id="IPR013123">
    <property type="entry name" value="SpoU_subst-bd"/>
</dbReference>
<dbReference type="PANTHER" id="PTHR43191:SF2">
    <property type="entry name" value="RRNA METHYLTRANSFERASE 3, MITOCHONDRIAL"/>
    <property type="match status" value="1"/>
</dbReference>
<dbReference type="GO" id="GO:0006396">
    <property type="term" value="P:RNA processing"/>
    <property type="evidence" value="ECO:0007669"/>
    <property type="project" value="InterPro"/>
</dbReference>
<dbReference type="PANTHER" id="PTHR43191">
    <property type="entry name" value="RRNA METHYLTRANSFERASE 3"/>
    <property type="match status" value="1"/>
</dbReference>
<gene>
    <name evidence="5" type="ORF">UT34_C0001G0524</name>
</gene>
<evidence type="ECO:0000259" key="3">
    <source>
        <dbReference type="Pfam" id="PF00588"/>
    </source>
</evidence>
<sequence>MKDPKLKRYDKDFEYSYAFGTYPTIDLLKSKPEKVLKVLLKQEGFGSEGVNEIVALCEEKGIKYEVNDRVIDKLSVKENTYSIGVFEKYECEIDKNSNHIVLDQPRNMGNIGTIIRTMVGFGFKDLILIKPAADIFDPTIVRSAMGALFSINFKYYDSIEGYSNEFPLHNKYLFMLNGAKNIEEVPFKSPYALVFGTESAGLSDEYAKLGESVYIKHEKDIDSLNLSVAVGIALYKSSLNKL</sequence>
<evidence type="ECO:0000256" key="1">
    <source>
        <dbReference type="ARBA" id="ARBA00022603"/>
    </source>
</evidence>
<dbReference type="AlphaFoldDB" id="A0A0G0MTI9"/>
<keyword evidence="2 5" id="KW-0808">Transferase</keyword>
<dbReference type="GO" id="GO:0032259">
    <property type="term" value="P:methylation"/>
    <property type="evidence" value="ECO:0007669"/>
    <property type="project" value="UniProtKB-KW"/>
</dbReference>
<dbReference type="Pfam" id="PF08032">
    <property type="entry name" value="SpoU_sub_bind"/>
    <property type="match status" value="1"/>
</dbReference>
<dbReference type="SUPFAM" id="SSF75217">
    <property type="entry name" value="alpha/beta knot"/>
    <property type="match status" value="1"/>
</dbReference>
<evidence type="ECO:0000256" key="2">
    <source>
        <dbReference type="ARBA" id="ARBA00022679"/>
    </source>
</evidence>
<proteinExistence type="predicted"/>
<dbReference type="EMBL" id="LBWK01000001">
    <property type="protein sequence ID" value="KKR06483.1"/>
    <property type="molecule type" value="Genomic_DNA"/>
</dbReference>
<dbReference type="InterPro" id="IPR029028">
    <property type="entry name" value="Alpha/beta_knot_MTases"/>
</dbReference>
<dbReference type="Pfam" id="PF00588">
    <property type="entry name" value="SpoU_methylase"/>
    <property type="match status" value="1"/>
</dbReference>
<dbReference type="InterPro" id="IPR001537">
    <property type="entry name" value="SpoU_MeTrfase"/>
</dbReference>
<organism evidence="5 6">
    <name type="scientific">candidate division WS6 bacterium GW2011_GWF2_39_15</name>
    <dbReference type="NCBI Taxonomy" id="1619100"/>
    <lineage>
        <taxon>Bacteria</taxon>
        <taxon>Candidatus Dojkabacteria</taxon>
    </lineage>
</organism>
<dbReference type="GO" id="GO:0008173">
    <property type="term" value="F:RNA methyltransferase activity"/>
    <property type="evidence" value="ECO:0007669"/>
    <property type="project" value="InterPro"/>
</dbReference>
<keyword evidence="1 5" id="KW-0489">Methyltransferase</keyword>
<evidence type="ECO:0000259" key="4">
    <source>
        <dbReference type="Pfam" id="PF08032"/>
    </source>
</evidence>
<dbReference type="InterPro" id="IPR051259">
    <property type="entry name" value="rRNA_Methyltransferase"/>
</dbReference>
<dbReference type="Gene3D" id="3.40.1280.10">
    <property type="match status" value="1"/>
</dbReference>
<dbReference type="CDD" id="cd18082">
    <property type="entry name" value="SpoU-like_family"/>
    <property type="match status" value="1"/>
</dbReference>
<dbReference type="InterPro" id="IPR029026">
    <property type="entry name" value="tRNA_m1G_MTases_N"/>
</dbReference>
<comment type="caution">
    <text evidence="5">The sequence shown here is derived from an EMBL/GenBank/DDBJ whole genome shotgun (WGS) entry which is preliminary data.</text>
</comment>
<dbReference type="InterPro" id="IPR029064">
    <property type="entry name" value="Ribosomal_eL30-like_sf"/>
</dbReference>
<dbReference type="GO" id="GO:0005737">
    <property type="term" value="C:cytoplasm"/>
    <property type="evidence" value="ECO:0007669"/>
    <property type="project" value="UniProtKB-ARBA"/>
</dbReference>
<dbReference type="STRING" id="1619100.UT34_C0001G0524"/>
<protein>
    <submittedName>
        <fullName evidence="5">RNA methyltransferase, TrmH family</fullName>
    </submittedName>
</protein>
<evidence type="ECO:0000313" key="5">
    <source>
        <dbReference type="EMBL" id="KKR06483.1"/>
    </source>
</evidence>
<dbReference type="Proteomes" id="UP000034799">
    <property type="component" value="Unassembled WGS sequence"/>
</dbReference>